<gene>
    <name evidence="2" type="ORF">LshimejAT787_0112620</name>
</gene>
<protein>
    <submittedName>
        <fullName evidence="2">Uncharacterized protein</fullName>
    </submittedName>
</protein>
<accession>A0A9P3PEE7</accession>
<sequence length="103" mass="10955">MIRSTRSGAPLALPALSDLFKSSEGIAICAKHPRTPSPYHRSMPDAPEKGRSGDAQGLDQSQRTVTASPANSTNVSSGRRTTLIAHGVSQGNHSSQAVNWVWF</sequence>
<proteinExistence type="predicted"/>
<evidence type="ECO:0000313" key="2">
    <source>
        <dbReference type="EMBL" id="GLB34378.1"/>
    </source>
</evidence>
<feature type="compositionally biased region" description="Polar residues" evidence="1">
    <location>
        <begin position="58"/>
        <end position="80"/>
    </location>
</feature>
<dbReference type="AlphaFoldDB" id="A0A9P3PEE7"/>
<reference evidence="2" key="1">
    <citation type="submission" date="2022-07" db="EMBL/GenBank/DDBJ databases">
        <title>The genome of Lyophyllum shimeji provides insight into the initial evolution of ectomycorrhizal fungal genome.</title>
        <authorList>
            <person name="Kobayashi Y."/>
            <person name="Shibata T."/>
            <person name="Hirakawa H."/>
            <person name="Shigenobu S."/>
            <person name="Nishiyama T."/>
            <person name="Yamada A."/>
            <person name="Hasebe M."/>
            <person name="Kawaguchi M."/>
        </authorList>
    </citation>
    <scope>NUCLEOTIDE SEQUENCE</scope>
    <source>
        <strain evidence="2">AT787</strain>
    </source>
</reference>
<organism evidence="2 3">
    <name type="scientific">Lyophyllum shimeji</name>
    <name type="common">Hon-shimeji</name>
    <name type="synonym">Tricholoma shimeji</name>
    <dbReference type="NCBI Taxonomy" id="47721"/>
    <lineage>
        <taxon>Eukaryota</taxon>
        <taxon>Fungi</taxon>
        <taxon>Dikarya</taxon>
        <taxon>Basidiomycota</taxon>
        <taxon>Agaricomycotina</taxon>
        <taxon>Agaricomycetes</taxon>
        <taxon>Agaricomycetidae</taxon>
        <taxon>Agaricales</taxon>
        <taxon>Tricholomatineae</taxon>
        <taxon>Lyophyllaceae</taxon>
        <taxon>Lyophyllum</taxon>
    </lineage>
</organism>
<evidence type="ECO:0000313" key="3">
    <source>
        <dbReference type="Proteomes" id="UP001063166"/>
    </source>
</evidence>
<comment type="caution">
    <text evidence="2">The sequence shown here is derived from an EMBL/GenBank/DDBJ whole genome shotgun (WGS) entry which is preliminary data.</text>
</comment>
<dbReference type="EMBL" id="BRPK01000001">
    <property type="protein sequence ID" value="GLB34378.1"/>
    <property type="molecule type" value="Genomic_DNA"/>
</dbReference>
<keyword evidence="3" id="KW-1185">Reference proteome</keyword>
<feature type="region of interest" description="Disordered" evidence="1">
    <location>
        <begin position="30"/>
        <end position="95"/>
    </location>
</feature>
<feature type="compositionally biased region" description="Basic and acidic residues" evidence="1">
    <location>
        <begin position="42"/>
        <end position="52"/>
    </location>
</feature>
<name>A0A9P3PEE7_LYOSH</name>
<evidence type="ECO:0000256" key="1">
    <source>
        <dbReference type="SAM" id="MobiDB-lite"/>
    </source>
</evidence>
<dbReference type="Proteomes" id="UP001063166">
    <property type="component" value="Unassembled WGS sequence"/>
</dbReference>